<feature type="chain" id="PRO_5045228265" description="Lipoprotein" evidence="1">
    <location>
        <begin position="19"/>
        <end position="191"/>
    </location>
</feature>
<evidence type="ECO:0000256" key="1">
    <source>
        <dbReference type="SAM" id="SignalP"/>
    </source>
</evidence>
<reference evidence="2 3" key="1">
    <citation type="journal article" date="2022" name="Res Sq">
        <title>Evolution of multicellular longitudinally dividing oral cavity symbionts (Neisseriaceae).</title>
        <authorList>
            <person name="Nyongesa S."/>
            <person name="Weber P."/>
            <person name="Bernet E."/>
            <person name="Pullido F."/>
            <person name="Nieckarz M."/>
            <person name="Delaby M."/>
            <person name="Nieves C."/>
            <person name="Viehboeck T."/>
            <person name="Krause N."/>
            <person name="Rivera-Millot A."/>
            <person name="Nakamura A."/>
            <person name="Vischer N."/>
            <person name="VanNieuwenhze M."/>
            <person name="Brun Y."/>
            <person name="Cava F."/>
            <person name="Bulgheresi S."/>
            <person name="Veyrier F."/>
        </authorList>
    </citation>
    <scope>NUCLEOTIDE SEQUENCE [LARGE SCALE GENOMIC DNA]</scope>
    <source>
        <strain evidence="2 3">SN4</strain>
    </source>
</reference>
<keyword evidence="3" id="KW-1185">Reference proteome</keyword>
<dbReference type="EMBL" id="CP091511">
    <property type="protein sequence ID" value="UOO90573.1"/>
    <property type="molecule type" value="Genomic_DNA"/>
</dbReference>
<dbReference type="Proteomes" id="UP000832011">
    <property type="component" value="Chromosome"/>
</dbReference>
<protein>
    <recommendedName>
        <fullName evidence="4">Lipoprotein</fullName>
    </recommendedName>
</protein>
<accession>A0ABY4E816</accession>
<evidence type="ECO:0008006" key="4">
    <source>
        <dbReference type="Google" id="ProtNLM"/>
    </source>
</evidence>
<dbReference type="PROSITE" id="PS51257">
    <property type="entry name" value="PROKAR_LIPOPROTEIN"/>
    <property type="match status" value="1"/>
</dbReference>
<organism evidence="2 3">
    <name type="scientific">Vitreoscilla massiliensis</name>
    <dbReference type="NCBI Taxonomy" id="1689272"/>
    <lineage>
        <taxon>Bacteria</taxon>
        <taxon>Pseudomonadati</taxon>
        <taxon>Pseudomonadota</taxon>
        <taxon>Betaproteobacteria</taxon>
        <taxon>Neisseriales</taxon>
        <taxon>Neisseriaceae</taxon>
        <taxon>Vitreoscilla</taxon>
    </lineage>
</organism>
<feature type="signal peptide" evidence="1">
    <location>
        <begin position="1"/>
        <end position="18"/>
    </location>
</feature>
<name>A0ABY4E816_9NEIS</name>
<proteinExistence type="predicted"/>
<keyword evidence="1" id="KW-0732">Signal</keyword>
<sequence length="191" mass="19620">MKHLKLFGISALSLVLLAACNQSTESSVGDTPPASSASTAQASTPVAAAQTIASKDGKISLSVTGQYADKLAEAGQLISDIPSEQLLFLQRDDAADVLLYAADLGKSKKDAATYLKNLSDAVKADAALKNATVGAVEGNKLAYQFSETQAETEVNQACVAINDGNIYSVCAISSSQAPAQLAQLLGNIAVK</sequence>
<evidence type="ECO:0000313" key="3">
    <source>
        <dbReference type="Proteomes" id="UP000832011"/>
    </source>
</evidence>
<gene>
    <name evidence="2" type="ORF">LVJ82_06250</name>
</gene>
<dbReference type="RefSeq" id="WP_058304900.1">
    <property type="nucleotide sequence ID" value="NZ_CABKVG010000005.1"/>
</dbReference>
<evidence type="ECO:0000313" key="2">
    <source>
        <dbReference type="EMBL" id="UOO90573.1"/>
    </source>
</evidence>